<protein>
    <submittedName>
        <fullName evidence="2">Uncharacterized protein</fullName>
    </submittedName>
</protein>
<gene>
    <name evidence="2" type="ORF">TSUD_410270</name>
</gene>
<dbReference type="EMBL" id="DF974822">
    <property type="protein sequence ID" value="GAU50633.1"/>
    <property type="molecule type" value="Genomic_DNA"/>
</dbReference>
<dbReference type="InterPro" id="IPR004252">
    <property type="entry name" value="Probable_transposase_24"/>
</dbReference>
<dbReference type="Proteomes" id="UP000242715">
    <property type="component" value="Unassembled WGS sequence"/>
</dbReference>
<name>A0A2Z6P7B5_TRISU</name>
<keyword evidence="1" id="KW-0175">Coiled coil</keyword>
<evidence type="ECO:0000256" key="1">
    <source>
        <dbReference type="SAM" id="Coils"/>
    </source>
</evidence>
<keyword evidence="3" id="KW-1185">Reference proteome</keyword>
<dbReference type="Pfam" id="PF03004">
    <property type="entry name" value="Transposase_24"/>
    <property type="match status" value="1"/>
</dbReference>
<evidence type="ECO:0000313" key="3">
    <source>
        <dbReference type="Proteomes" id="UP000242715"/>
    </source>
</evidence>
<reference evidence="3" key="1">
    <citation type="journal article" date="2017" name="Front. Plant Sci.">
        <title>Climate Clever Clovers: New Paradigm to Reduce the Environmental Footprint of Ruminants by Breeding Low Methanogenic Forages Utilizing Haplotype Variation.</title>
        <authorList>
            <person name="Kaur P."/>
            <person name="Appels R."/>
            <person name="Bayer P.E."/>
            <person name="Keeble-Gagnere G."/>
            <person name="Wang J."/>
            <person name="Hirakawa H."/>
            <person name="Shirasawa K."/>
            <person name="Vercoe P."/>
            <person name="Stefanova K."/>
            <person name="Durmic Z."/>
            <person name="Nichols P."/>
            <person name="Revell C."/>
            <person name="Isobe S.N."/>
            <person name="Edwards D."/>
            <person name="Erskine W."/>
        </authorList>
    </citation>
    <scope>NUCLEOTIDE SEQUENCE [LARGE SCALE GENOMIC DNA]</scope>
    <source>
        <strain evidence="3">cv. Daliak</strain>
    </source>
</reference>
<dbReference type="AlphaFoldDB" id="A0A2Z6P7B5"/>
<sequence>MSPMFTPAKPAAKAIRRVIELAFPDNITCYGDIIEDDNKDIWFQRFGFHGHLITRKKLKPYFNQRCGKRLSDILTKARKKKEKPDWIHKEGWTYLTNKWKEEEFKKRSERNTINRASSKGGALHTTCRKAHHDIALDMSSKLGRPVDPDELFVVTHKKKNGNWVIVVQKSLTEACVLAMALCLYSIKSDFDEFTMKSVILYNEYHQKLAQMTQTNGGATGDTQKIDGSQKMQIWKDAAGGKSRGRCYGTGQLAANLRNGVTHLTYEAEAPHTRAENQIIEAARAEAAAARADANAARADAEAAKADAAAAKATTRSFEINLLQHHLQSQAVEYHDEEMPLGLLLVVLMVVLSHVKVVLAVLSTVEVGVCDVVTCGGACGKLDERRCFLLAFSRSPGSTNLE</sequence>
<dbReference type="OrthoDB" id="1431166at2759"/>
<feature type="coiled-coil region" evidence="1">
    <location>
        <begin position="279"/>
        <end position="313"/>
    </location>
</feature>
<evidence type="ECO:0000313" key="2">
    <source>
        <dbReference type="EMBL" id="GAU50633.1"/>
    </source>
</evidence>
<organism evidence="2 3">
    <name type="scientific">Trifolium subterraneum</name>
    <name type="common">Subterranean clover</name>
    <dbReference type="NCBI Taxonomy" id="3900"/>
    <lineage>
        <taxon>Eukaryota</taxon>
        <taxon>Viridiplantae</taxon>
        <taxon>Streptophyta</taxon>
        <taxon>Embryophyta</taxon>
        <taxon>Tracheophyta</taxon>
        <taxon>Spermatophyta</taxon>
        <taxon>Magnoliopsida</taxon>
        <taxon>eudicotyledons</taxon>
        <taxon>Gunneridae</taxon>
        <taxon>Pentapetalae</taxon>
        <taxon>rosids</taxon>
        <taxon>fabids</taxon>
        <taxon>Fabales</taxon>
        <taxon>Fabaceae</taxon>
        <taxon>Papilionoideae</taxon>
        <taxon>50 kb inversion clade</taxon>
        <taxon>NPAAA clade</taxon>
        <taxon>Hologalegina</taxon>
        <taxon>IRL clade</taxon>
        <taxon>Trifolieae</taxon>
        <taxon>Trifolium</taxon>
    </lineage>
</organism>
<proteinExistence type="predicted"/>
<accession>A0A2Z6P7B5</accession>